<comment type="caution">
    <text evidence="1">The sequence shown here is derived from an EMBL/GenBank/DDBJ whole genome shotgun (WGS) entry which is preliminary data.</text>
</comment>
<dbReference type="AlphaFoldDB" id="A0A099K931"/>
<name>A0A099K931_COLPS</name>
<dbReference type="Proteomes" id="UP000029868">
    <property type="component" value="Unassembled WGS sequence"/>
</dbReference>
<dbReference type="EMBL" id="JQEC01000075">
    <property type="protein sequence ID" value="KGJ86562.1"/>
    <property type="molecule type" value="Genomic_DNA"/>
</dbReference>
<gene>
    <name evidence="1" type="ORF">GAB14E_0835</name>
</gene>
<dbReference type="RefSeq" id="WP_033084670.1">
    <property type="nucleotide sequence ID" value="NZ_JQEC01000075.1"/>
</dbReference>
<accession>A0A099K931</accession>
<evidence type="ECO:0008006" key="3">
    <source>
        <dbReference type="Google" id="ProtNLM"/>
    </source>
</evidence>
<protein>
    <recommendedName>
        <fullName evidence="3">Lipoprotein</fullName>
    </recommendedName>
</protein>
<proteinExistence type="predicted"/>
<dbReference type="PROSITE" id="PS51257">
    <property type="entry name" value="PROKAR_LIPOPROTEIN"/>
    <property type="match status" value="1"/>
</dbReference>
<dbReference type="OrthoDB" id="6228890at2"/>
<evidence type="ECO:0000313" key="2">
    <source>
        <dbReference type="Proteomes" id="UP000029868"/>
    </source>
</evidence>
<dbReference type="PATRIC" id="fig|28229.3.peg.4787"/>
<organism evidence="1 2">
    <name type="scientific">Colwellia psychrerythraea</name>
    <name type="common">Vibrio psychroerythus</name>
    <dbReference type="NCBI Taxonomy" id="28229"/>
    <lineage>
        <taxon>Bacteria</taxon>
        <taxon>Pseudomonadati</taxon>
        <taxon>Pseudomonadota</taxon>
        <taxon>Gammaproteobacteria</taxon>
        <taxon>Alteromonadales</taxon>
        <taxon>Colwelliaceae</taxon>
        <taxon>Colwellia</taxon>
    </lineage>
</organism>
<sequence>MNINLIRNMILNITLNMVIIFTIASCGGEEEEGSSTAGVETPPAPVAISTSDLVIKTDFNLLSGTDLEVTLPSSPSSSVNYFINICTDFTVETGTVENSSVDINYDSCKLRATLNTQKQVFSLSLSTAESMIVAQIWPIEAGAKPITLFWNITESGKSWKIAI</sequence>
<evidence type="ECO:0000313" key="1">
    <source>
        <dbReference type="EMBL" id="KGJ86562.1"/>
    </source>
</evidence>
<reference evidence="1 2" key="1">
    <citation type="submission" date="2014-08" db="EMBL/GenBank/DDBJ databases">
        <title>Genomic and Phenotypic Diversity of Colwellia psychrerythraea strains from Disparate Marine Basins.</title>
        <authorList>
            <person name="Techtmann S.M."/>
            <person name="Stelling S.C."/>
            <person name="Utturkar S.M."/>
            <person name="Alshibli N."/>
            <person name="Harris A."/>
            <person name="Brown S.D."/>
            <person name="Hazen T.C."/>
        </authorList>
    </citation>
    <scope>NUCLEOTIDE SEQUENCE [LARGE SCALE GENOMIC DNA]</scope>
    <source>
        <strain evidence="1 2">GAB14E</strain>
    </source>
</reference>